<dbReference type="Gene3D" id="2.130.10.10">
    <property type="entry name" value="YVTN repeat-like/Quinoprotein amine dehydrogenase"/>
    <property type="match status" value="2"/>
</dbReference>
<evidence type="ECO:0000256" key="6">
    <source>
        <dbReference type="ARBA" id="ARBA00023163"/>
    </source>
</evidence>
<proteinExistence type="predicted"/>
<keyword evidence="14" id="KW-1185">Reference proteome</keyword>
<dbReference type="CDD" id="cd17574">
    <property type="entry name" value="REC_OmpR"/>
    <property type="match status" value="1"/>
</dbReference>
<dbReference type="PANTHER" id="PTHR43547">
    <property type="entry name" value="TWO-COMPONENT HISTIDINE KINASE"/>
    <property type="match status" value="1"/>
</dbReference>
<keyword evidence="4" id="KW-0805">Transcription regulation</keyword>
<dbReference type="SMART" id="SM00342">
    <property type="entry name" value="HTH_ARAC"/>
    <property type="match status" value="1"/>
</dbReference>
<dbReference type="CDD" id="cd00146">
    <property type="entry name" value="PKD"/>
    <property type="match status" value="1"/>
</dbReference>
<accession>A0ABN0RPG4</accession>
<keyword evidence="8" id="KW-1133">Transmembrane helix</keyword>
<dbReference type="GO" id="GO:0016301">
    <property type="term" value="F:kinase activity"/>
    <property type="evidence" value="ECO:0007669"/>
    <property type="project" value="UniProtKB-KW"/>
</dbReference>
<evidence type="ECO:0000256" key="4">
    <source>
        <dbReference type="ARBA" id="ARBA00023015"/>
    </source>
</evidence>
<organism evidence="13 14">
    <name type="scientific">Cellulophaga geojensis KL-A</name>
    <dbReference type="NCBI Taxonomy" id="1328323"/>
    <lineage>
        <taxon>Bacteria</taxon>
        <taxon>Pseudomonadati</taxon>
        <taxon>Bacteroidota</taxon>
        <taxon>Flavobacteriia</taxon>
        <taxon>Flavobacteriales</taxon>
        <taxon>Flavobacteriaceae</taxon>
        <taxon>Cellulophaga</taxon>
    </lineage>
</organism>
<keyword evidence="13" id="KW-0808">Transferase</keyword>
<keyword evidence="13" id="KW-0418">Kinase</keyword>
<dbReference type="SUPFAM" id="SSF52172">
    <property type="entry name" value="CheY-like"/>
    <property type="match status" value="1"/>
</dbReference>
<evidence type="ECO:0000256" key="7">
    <source>
        <dbReference type="PROSITE-ProRule" id="PRU00169"/>
    </source>
</evidence>
<dbReference type="InterPro" id="IPR003594">
    <property type="entry name" value="HATPase_dom"/>
</dbReference>
<dbReference type="RefSeq" id="WP_034644986.1">
    <property type="nucleotide sequence ID" value="NZ_ARZX01000008.1"/>
</dbReference>
<dbReference type="InterPro" id="IPR036097">
    <property type="entry name" value="HisK_dim/P_sf"/>
</dbReference>
<dbReference type="SUPFAM" id="SSF63829">
    <property type="entry name" value="Calcium-dependent phosphotriesterase"/>
    <property type="match status" value="2"/>
</dbReference>
<dbReference type="InterPro" id="IPR013783">
    <property type="entry name" value="Ig-like_fold"/>
</dbReference>
<dbReference type="InterPro" id="IPR005467">
    <property type="entry name" value="His_kinase_dom"/>
</dbReference>
<evidence type="ECO:0000259" key="11">
    <source>
        <dbReference type="PROSITE" id="PS50109"/>
    </source>
</evidence>
<evidence type="ECO:0000256" key="8">
    <source>
        <dbReference type="SAM" id="Phobius"/>
    </source>
</evidence>
<evidence type="ECO:0000256" key="9">
    <source>
        <dbReference type="SAM" id="SignalP"/>
    </source>
</evidence>
<dbReference type="Pfam" id="PF02518">
    <property type="entry name" value="HATPase_c"/>
    <property type="match status" value="1"/>
</dbReference>
<dbReference type="PRINTS" id="PR00344">
    <property type="entry name" value="BCTRLSENSOR"/>
</dbReference>
<dbReference type="EMBL" id="ARZX01000008">
    <property type="protein sequence ID" value="EWH13789.1"/>
    <property type="molecule type" value="Genomic_DNA"/>
</dbReference>
<evidence type="ECO:0000256" key="1">
    <source>
        <dbReference type="ARBA" id="ARBA00000085"/>
    </source>
</evidence>
<dbReference type="InterPro" id="IPR001789">
    <property type="entry name" value="Sig_transdc_resp-reg_receiver"/>
</dbReference>
<feature type="modified residue" description="4-aspartylphosphate" evidence="7">
    <location>
        <position position="1177"/>
    </location>
</feature>
<dbReference type="PROSITE" id="PS50110">
    <property type="entry name" value="RESPONSE_REGULATORY"/>
    <property type="match status" value="1"/>
</dbReference>
<comment type="catalytic activity">
    <reaction evidence="1">
        <text>ATP + protein L-histidine = ADP + protein N-phospho-L-histidine.</text>
        <dbReference type="EC" id="2.7.13.3"/>
    </reaction>
</comment>
<evidence type="ECO:0000313" key="13">
    <source>
        <dbReference type="EMBL" id="EWH13789.1"/>
    </source>
</evidence>
<dbReference type="SMART" id="SM00448">
    <property type="entry name" value="REC"/>
    <property type="match status" value="1"/>
</dbReference>
<dbReference type="SUPFAM" id="SSF55874">
    <property type="entry name" value="ATPase domain of HSP90 chaperone/DNA topoisomerase II/histidine kinase"/>
    <property type="match status" value="1"/>
</dbReference>
<evidence type="ECO:0000313" key="14">
    <source>
        <dbReference type="Proteomes" id="UP000019275"/>
    </source>
</evidence>
<dbReference type="EC" id="2.7.13.3" evidence="2"/>
<evidence type="ECO:0000259" key="10">
    <source>
        <dbReference type="PROSITE" id="PS01124"/>
    </source>
</evidence>
<dbReference type="SUPFAM" id="SSF47384">
    <property type="entry name" value="Homodimeric domain of signal transducing histidine kinase"/>
    <property type="match status" value="1"/>
</dbReference>
<dbReference type="Gene3D" id="1.10.10.60">
    <property type="entry name" value="Homeodomain-like"/>
    <property type="match status" value="2"/>
</dbReference>
<evidence type="ECO:0000259" key="12">
    <source>
        <dbReference type="PROSITE" id="PS50110"/>
    </source>
</evidence>
<dbReference type="Gene3D" id="2.60.40.10">
    <property type="entry name" value="Immunoglobulins"/>
    <property type="match status" value="1"/>
</dbReference>
<keyword evidence="9" id="KW-0732">Signal</keyword>
<dbReference type="InterPro" id="IPR011110">
    <property type="entry name" value="Reg_prop"/>
</dbReference>
<dbReference type="Pfam" id="PF12833">
    <property type="entry name" value="HTH_18"/>
    <property type="match status" value="1"/>
</dbReference>
<feature type="signal peptide" evidence="9">
    <location>
        <begin position="1"/>
        <end position="21"/>
    </location>
</feature>
<dbReference type="CDD" id="cd00082">
    <property type="entry name" value="HisKA"/>
    <property type="match status" value="1"/>
</dbReference>
<name>A0ABN0RPG4_9FLAO</name>
<dbReference type="PROSITE" id="PS00041">
    <property type="entry name" value="HTH_ARAC_FAMILY_1"/>
    <property type="match status" value="1"/>
</dbReference>
<feature type="domain" description="HTH araC/xylS-type" evidence="10">
    <location>
        <begin position="1276"/>
        <end position="1375"/>
    </location>
</feature>
<dbReference type="SMART" id="SM00387">
    <property type="entry name" value="HATPase_c"/>
    <property type="match status" value="1"/>
</dbReference>
<dbReference type="InterPro" id="IPR018062">
    <property type="entry name" value="HTH_AraC-typ_CS"/>
</dbReference>
<feature type="transmembrane region" description="Helical" evidence="8">
    <location>
        <begin position="795"/>
        <end position="816"/>
    </location>
</feature>
<evidence type="ECO:0000256" key="3">
    <source>
        <dbReference type="ARBA" id="ARBA00022553"/>
    </source>
</evidence>
<comment type="caution">
    <text evidence="13">The sequence shown here is derived from an EMBL/GenBank/DDBJ whole genome shotgun (WGS) entry which is preliminary data.</text>
</comment>
<keyword evidence="8" id="KW-0472">Membrane</keyword>
<dbReference type="InterPro" id="IPR011006">
    <property type="entry name" value="CheY-like_superfamily"/>
</dbReference>
<dbReference type="Pfam" id="PF00072">
    <property type="entry name" value="Response_reg"/>
    <property type="match status" value="1"/>
</dbReference>
<dbReference type="Gene3D" id="3.30.565.10">
    <property type="entry name" value="Histidine kinase-like ATPase, C-terminal domain"/>
    <property type="match status" value="1"/>
</dbReference>
<protein>
    <recommendedName>
        <fullName evidence="2">histidine kinase</fullName>
        <ecNumber evidence="2">2.7.13.3</ecNumber>
    </recommendedName>
</protein>
<dbReference type="InterPro" id="IPR011123">
    <property type="entry name" value="Y_Y_Y"/>
</dbReference>
<dbReference type="InterPro" id="IPR015943">
    <property type="entry name" value="WD40/YVTN_repeat-like_dom_sf"/>
</dbReference>
<evidence type="ECO:0000256" key="2">
    <source>
        <dbReference type="ARBA" id="ARBA00012438"/>
    </source>
</evidence>
<gene>
    <name evidence="13" type="ORF">KLA_08316</name>
</gene>
<dbReference type="PANTHER" id="PTHR43547:SF2">
    <property type="entry name" value="HYBRID SIGNAL TRANSDUCTION HISTIDINE KINASE C"/>
    <property type="match status" value="1"/>
</dbReference>
<dbReference type="InterPro" id="IPR003661">
    <property type="entry name" value="HisK_dim/P_dom"/>
</dbReference>
<sequence>MRKIISLVFLFIFCTSTYSQDSPKEYNFVSIKEGISKVGVSTIVQDHYGFIWMGTNGVGLYRYDGIDYTYYKHVLNDTTSLSSSLVYSSYLDKTNRLWFGTEEGLNLYDRDKDQFKKIYLTAEEKENKINIPIRSIEGDNNGNLFIGTVDLGLFKLNLKTLKAEKIENQYKYLPVDVYALKIDKNNKIYAGTSIGLQEYDSNTNKLKQSLLNTEDNSSAIKEGIQSLLVDKNNNIWVGTIDDGLYKIDHLLNTRNYPISDTKIFSMIQLPDNTIMLGTENNGLFHINTNGSVIKNYLSSKTDEKSILYNSIWSLFLDTNDRIWMGYYNSGVAVYDKLYDKFNNIESLNNTPNSLQIGSVTSIVQDSSGKLWISMDGGGIDIYNPTTKHFTHINKKENSTYSGLTSDYIEGLFIDSKENIWAVSWDNGIYMLKKGTNKFINFNITNTGGKLESNTVLSIDEDSEGTIWIGSFYGGLHSYNPKTEKITQHNTEIFVKNGITNSDIWKVLVDKEDNIWLGTTLGLFRIKKMTNGNFIVTSMTKRMSKEYKNQASANHILTLHEDSLGNIWIGTKGAGLCKHNPKLDTFSWYNKFNGLTEENVCGIIECKEGNIWVTGNSGISKIMVNQNKILNYTSNDGLLSNDFNINATYKDSKGQLYFGNYKGVDYFDPKKIQTNKNLTSIYLTDFKLFNKKVTPTQANSPLKKVISETDSISLTNKQSVFTIEYSGINYTRPEKNEYAYYLEGYEKNWNYVGATRNATYTNLDPGNYTFKLKASNNDGVWNEDPLELKITILPPWWKSVWAVIAYILLFLLGVYILNKMTQSRIKEKQIINNERDKRLQEKDLDEKKFQFFTNISHEFRTPLTLILNPLKDILNDTSLNLPSRTKDKLKIIHKNTDRLYRLINELLDFRKLELNRVNIKVRQLNLVAFTKEIVSHFTEEANSKNINLWVSSALEDLPIWADENKLEKIIFNILSNAMKVTPNGGAIKIKLEPKNKLTILPLVNPISPVKAIKITVSDTGPGLKKEQVKRIFERFYQVDNLNKTYYDGTGIGLEVVKSFVQLHKGKVEVNSTVGKGTKFKVILPAGKAHFTEDEIVPDIASTTITNNKITNSDKTKDTEKDIDNAPNLHTLLVVEDNTELRNYIKNEFKHLYKVLTAVNGTEGLKIAKESLPDVIITDVIMPEMNGYKFCQSIKNDLKTSHIPLLMLTAKARIDDRIEGIETGADAYMVKPFDMRLLKLRVSQLITSRQLIFNKYFSLINDVPKNINTTSLDKEFIQKVLVYINDNIDDPELNVESLASELNLSRSQFYRKIKALTNQTASEFLRNIRLQKAKQIIEMGNTNISEVSYKVGFSSPSYFTKCFKNYFDMLPTDVKPTNT</sequence>
<dbReference type="PROSITE" id="PS01124">
    <property type="entry name" value="HTH_ARAC_FAMILY_2"/>
    <property type="match status" value="1"/>
</dbReference>
<evidence type="ECO:0000256" key="5">
    <source>
        <dbReference type="ARBA" id="ARBA00023125"/>
    </source>
</evidence>
<dbReference type="Gene3D" id="3.40.50.2300">
    <property type="match status" value="1"/>
</dbReference>
<feature type="chain" id="PRO_5046569914" description="histidine kinase" evidence="9">
    <location>
        <begin position="22"/>
        <end position="1377"/>
    </location>
</feature>
<keyword evidence="3 7" id="KW-0597">Phosphoprotein</keyword>
<dbReference type="InterPro" id="IPR036890">
    <property type="entry name" value="HATPase_C_sf"/>
</dbReference>
<dbReference type="Gene3D" id="1.10.287.130">
    <property type="match status" value="1"/>
</dbReference>
<dbReference type="SUPFAM" id="SSF46689">
    <property type="entry name" value="Homeodomain-like"/>
    <property type="match status" value="1"/>
</dbReference>
<dbReference type="Pfam" id="PF07494">
    <property type="entry name" value="Reg_prop"/>
    <property type="match status" value="2"/>
</dbReference>
<feature type="domain" description="Histidine kinase" evidence="11">
    <location>
        <begin position="853"/>
        <end position="1086"/>
    </location>
</feature>
<dbReference type="SMART" id="SM00388">
    <property type="entry name" value="HisKA"/>
    <property type="match status" value="1"/>
</dbReference>
<feature type="domain" description="Response regulatory" evidence="12">
    <location>
        <begin position="1129"/>
        <end position="1244"/>
    </location>
</feature>
<keyword evidence="6" id="KW-0804">Transcription</keyword>
<dbReference type="Proteomes" id="UP000019275">
    <property type="component" value="Unassembled WGS sequence"/>
</dbReference>
<keyword evidence="5" id="KW-0238">DNA-binding</keyword>
<dbReference type="PROSITE" id="PS50109">
    <property type="entry name" value="HIS_KIN"/>
    <property type="match status" value="1"/>
</dbReference>
<dbReference type="InterPro" id="IPR018060">
    <property type="entry name" value="HTH_AraC"/>
</dbReference>
<dbReference type="Pfam" id="PF07495">
    <property type="entry name" value="Y_Y_Y"/>
    <property type="match status" value="1"/>
</dbReference>
<keyword evidence="8" id="KW-0812">Transmembrane</keyword>
<dbReference type="Pfam" id="PF00512">
    <property type="entry name" value="HisKA"/>
    <property type="match status" value="1"/>
</dbReference>
<dbReference type="InterPro" id="IPR009057">
    <property type="entry name" value="Homeodomain-like_sf"/>
</dbReference>
<dbReference type="InterPro" id="IPR004358">
    <property type="entry name" value="Sig_transdc_His_kin-like_C"/>
</dbReference>
<reference evidence="13 14" key="1">
    <citation type="journal article" date="2014" name="Genome Announc.">
        <title>Draft Genome Sequence of the Carrageenan-Degrading Bacterium Cellulophaga sp. Strain KL-A, Isolated from Decaying Marine Algae.</title>
        <authorList>
            <person name="Shan D."/>
            <person name="Ying J."/>
            <person name="Li X."/>
            <person name="Gao Z."/>
            <person name="Wei G."/>
            <person name="Shao Z."/>
        </authorList>
    </citation>
    <scope>NUCLEOTIDE SEQUENCE [LARGE SCALE GENOMIC DNA]</scope>
    <source>
        <strain evidence="13 14">KL-A</strain>
    </source>
</reference>